<dbReference type="Pfam" id="PF04932">
    <property type="entry name" value="Wzy_C"/>
    <property type="match status" value="1"/>
</dbReference>
<dbReference type="GO" id="GO:0016874">
    <property type="term" value="F:ligase activity"/>
    <property type="evidence" value="ECO:0007669"/>
    <property type="project" value="UniProtKB-KW"/>
</dbReference>
<evidence type="ECO:0000256" key="6">
    <source>
        <dbReference type="SAM" id="Phobius"/>
    </source>
</evidence>
<feature type="transmembrane region" description="Helical" evidence="6">
    <location>
        <begin position="320"/>
        <end position="337"/>
    </location>
</feature>
<dbReference type="Proteomes" id="UP000321938">
    <property type="component" value="Unassembled WGS sequence"/>
</dbReference>
<keyword evidence="8" id="KW-0436">Ligase</keyword>
<feature type="compositionally biased region" description="Acidic residues" evidence="5">
    <location>
        <begin position="364"/>
        <end position="373"/>
    </location>
</feature>
<dbReference type="InterPro" id="IPR051533">
    <property type="entry name" value="WaaL-like"/>
</dbReference>
<feature type="domain" description="O-antigen ligase-related" evidence="7">
    <location>
        <begin position="162"/>
        <end position="298"/>
    </location>
</feature>
<evidence type="ECO:0000256" key="5">
    <source>
        <dbReference type="SAM" id="MobiDB-lite"/>
    </source>
</evidence>
<evidence type="ECO:0000259" key="7">
    <source>
        <dbReference type="Pfam" id="PF04932"/>
    </source>
</evidence>
<feature type="transmembrane region" description="Helical" evidence="6">
    <location>
        <begin position="130"/>
        <end position="151"/>
    </location>
</feature>
<organism evidence="8 9">
    <name type="scientific">Psychroserpens burtonensis</name>
    <dbReference type="NCBI Taxonomy" id="49278"/>
    <lineage>
        <taxon>Bacteria</taxon>
        <taxon>Pseudomonadati</taxon>
        <taxon>Bacteroidota</taxon>
        <taxon>Flavobacteriia</taxon>
        <taxon>Flavobacteriales</taxon>
        <taxon>Flavobacteriaceae</taxon>
        <taxon>Psychroserpens</taxon>
    </lineage>
</organism>
<evidence type="ECO:0000313" key="8">
    <source>
        <dbReference type="EMBL" id="TXE20246.1"/>
    </source>
</evidence>
<comment type="caution">
    <text evidence="8">The sequence shown here is derived from an EMBL/GenBank/DDBJ whole genome shotgun (WGS) entry which is preliminary data.</text>
</comment>
<reference evidence="8 9" key="1">
    <citation type="submission" date="2019-08" db="EMBL/GenBank/DDBJ databases">
        <title>Genome of Psychroserpens burtonensis ACAM 167.</title>
        <authorList>
            <person name="Bowman J.P."/>
        </authorList>
    </citation>
    <scope>NUCLEOTIDE SEQUENCE [LARGE SCALE GENOMIC DNA]</scope>
    <source>
        <strain evidence="8 9">ACAM 167</strain>
    </source>
</reference>
<name>A0A5C7BFW4_9FLAO</name>
<dbReference type="PANTHER" id="PTHR37422:SF13">
    <property type="entry name" value="LIPOPOLYSACCHARIDE BIOSYNTHESIS PROTEIN PA4999-RELATED"/>
    <property type="match status" value="1"/>
</dbReference>
<evidence type="ECO:0000256" key="1">
    <source>
        <dbReference type="ARBA" id="ARBA00004141"/>
    </source>
</evidence>
<keyword evidence="4 6" id="KW-0472">Membrane</keyword>
<feature type="region of interest" description="Disordered" evidence="5">
    <location>
        <begin position="357"/>
        <end position="379"/>
    </location>
</feature>
<feature type="transmembrane region" description="Helical" evidence="6">
    <location>
        <begin position="163"/>
        <end position="190"/>
    </location>
</feature>
<feature type="transmembrane region" description="Helical" evidence="6">
    <location>
        <begin position="196"/>
        <end position="215"/>
    </location>
</feature>
<dbReference type="RefSeq" id="WP_147230766.1">
    <property type="nucleotide sequence ID" value="NZ_VOSB01000001.1"/>
</dbReference>
<feature type="transmembrane region" description="Helical" evidence="6">
    <location>
        <begin position="102"/>
        <end position="124"/>
    </location>
</feature>
<keyword evidence="3 6" id="KW-1133">Transmembrane helix</keyword>
<feature type="transmembrane region" description="Helical" evidence="6">
    <location>
        <begin position="50"/>
        <end position="70"/>
    </location>
</feature>
<protein>
    <submittedName>
        <fullName evidence="8">O-antigen ligase family protein</fullName>
    </submittedName>
</protein>
<comment type="subcellular location">
    <subcellularLocation>
        <location evidence="1">Membrane</location>
        <topology evidence="1">Multi-pass membrane protein</topology>
    </subcellularLocation>
</comment>
<feature type="transmembrane region" description="Helical" evidence="6">
    <location>
        <begin position="6"/>
        <end position="22"/>
    </location>
</feature>
<proteinExistence type="predicted"/>
<dbReference type="InterPro" id="IPR007016">
    <property type="entry name" value="O-antigen_ligase-rel_domated"/>
</dbReference>
<sequence>MNILKYITLIMLLWGIPSFFSYNETIGSKMSYLTYALLLMYYLMSSKRKLLIPFLVLGLSYFFISGSTFVNDVNDFTYKLIKYIILITAGAELARNTTKKEFFILAILGSLSILVHAVAFPNGYGRYSGFYLNPNGAGFVCIIGYCLSYVIENKKLRLVGQFILTFAGIITFSRTFISLWLIVSLLSILADKRNSLTFGLGAGVIIVVFSLASILKLNAVRFSAFEGLFTDQSESSISTIKDGSRLDTWSIYYDEIVDNPIIGNGFQMLSGLNPTKQGVHNTFLMVLGESGIFPFLLIIGIYMFMLKRSFEQFRKGPHKLMLAITIVGILMIMHNYFDNNLILFTTIWIFVRLENTENESKKEEEEEEEEEEELTIKSI</sequence>
<keyword evidence="2 6" id="KW-0812">Transmembrane</keyword>
<dbReference type="PANTHER" id="PTHR37422">
    <property type="entry name" value="TEICHURONIC ACID BIOSYNTHESIS PROTEIN TUAE"/>
    <property type="match status" value="1"/>
</dbReference>
<keyword evidence="9" id="KW-1185">Reference proteome</keyword>
<dbReference type="EMBL" id="VOSB01000001">
    <property type="protein sequence ID" value="TXE20246.1"/>
    <property type="molecule type" value="Genomic_DNA"/>
</dbReference>
<evidence type="ECO:0000313" key="9">
    <source>
        <dbReference type="Proteomes" id="UP000321938"/>
    </source>
</evidence>
<feature type="transmembrane region" description="Helical" evidence="6">
    <location>
        <begin position="283"/>
        <end position="305"/>
    </location>
</feature>
<evidence type="ECO:0000256" key="3">
    <source>
        <dbReference type="ARBA" id="ARBA00022989"/>
    </source>
</evidence>
<dbReference type="AlphaFoldDB" id="A0A5C7BFW4"/>
<gene>
    <name evidence="8" type="ORF">ES692_00160</name>
</gene>
<evidence type="ECO:0000256" key="4">
    <source>
        <dbReference type="ARBA" id="ARBA00023136"/>
    </source>
</evidence>
<dbReference type="OrthoDB" id="695378at2"/>
<dbReference type="GO" id="GO:0016020">
    <property type="term" value="C:membrane"/>
    <property type="evidence" value="ECO:0007669"/>
    <property type="project" value="UniProtKB-SubCell"/>
</dbReference>
<accession>A0A5C7BFW4</accession>
<dbReference type="STRING" id="1123037.GCA_000425305_00741"/>
<evidence type="ECO:0000256" key="2">
    <source>
        <dbReference type="ARBA" id="ARBA00022692"/>
    </source>
</evidence>